<feature type="compositionally biased region" description="Low complexity" evidence="1">
    <location>
        <begin position="337"/>
        <end position="346"/>
    </location>
</feature>
<dbReference type="GO" id="GO:0031011">
    <property type="term" value="C:Ino80 complex"/>
    <property type="evidence" value="ECO:0007669"/>
    <property type="project" value="InterPro"/>
</dbReference>
<feature type="region of interest" description="Disordered" evidence="1">
    <location>
        <begin position="329"/>
        <end position="354"/>
    </location>
</feature>
<evidence type="ECO:0008006" key="3">
    <source>
        <dbReference type="Google" id="ProtNLM"/>
    </source>
</evidence>
<feature type="compositionally biased region" description="Low complexity" evidence="1">
    <location>
        <begin position="112"/>
        <end position="125"/>
    </location>
</feature>
<accession>A0A1D1ZXL5</accession>
<dbReference type="PANTHER" id="PTHR13233">
    <property type="entry name" value="MICROSPHERULE PROTEIN 1"/>
    <property type="match status" value="1"/>
</dbReference>
<feature type="non-terminal residue" evidence="2">
    <location>
        <position position="1"/>
    </location>
</feature>
<sequence>KTLMHSSIARVDEPMEGPPKNVPVTGGLEQAGTAPKRHLDEAGLADFSEAPALKRKKTVTWADGQRVPGTSWGTSSGDVESGSGEAEEGEEESVSRQSSLESHDSRGPSTVAQQGPAQQGSPPSSTAGALTLKQLLERRLEAVEDLAAIYTEQLWDTLDELGHAAAGLGGRGGDASTAPGSGEITLPGTGHAGVADHASAAAPVAPQPGPPGADALHPSVREWLRRRALGADGAQLAACPPPPLFEVAEEALLAGVVPSRAPAFTGAEAQAGPRRAFHDQLAHVSALERLAAASLSRWLDGGADGALAVLVGRRGRWALTRGAAVLGRGGGAGSAGPGPQADAAGPKETASPTLPLDVDLSLEAGPTAANRVSRRQALLWVPTETEGAGGARTKGPVSLALRCIGRRPMRVNGGAVPPGTSVLVPHASLVQVGGVSLLVLLNHAALARYAGRAAAASA</sequence>
<proteinExistence type="predicted"/>
<dbReference type="GO" id="GO:0045944">
    <property type="term" value="P:positive regulation of transcription by RNA polymerase II"/>
    <property type="evidence" value="ECO:0007669"/>
    <property type="project" value="TreeGrafter"/>
</dbReference>
<dbReference type="EMBL" id="GDKF01006924">
    <property type="protein sequence ID" value="JAT71698.1"/>
    <property type="molecule type" value="Transcribed_RNA"/>
</dbReference>
<feature type="region of interest" description="Disordered" evidence="1">
    <location>
        <begin position="1"/>
        <end position="127"/>
    </location>
</feature>
<evidence type="ECO:0000313" key="2">
    <source>
        <dbReference type="EMBL" id="JAT71698.1"/>
    </source>
</evidence>
<reference evidence="2" key="1">
    <citation type="submission" date="2015-08" db="EMBL/GenBank/DDBJ databases">
        <authorList>
            <person name="Babu N.S."/>
            <person name="Beckwith C.J."/>
            <person name="Beseler K.G."/>
            <person name="Brison A."/>
            <person name="Carone J.V."/>
            <person name="Caskin T.P."/>
            <person name="Diamond M."/>
            <person name="Durham M.E."/>
            <person name="Foxe J.M."/>
            <person name="Go M."/>
            <person name="Henderson B.A."/>
            <person name="Jones I.B."/>
            <person name="McGettigan J.A."/>
            <person name="Micheletti S.J."/>
            <person name="Nasrallah M.E."/>
            <person name="Ortiz D."/>
            <person name="Piller C.R."/>
            <person name="Privatt S.R."/>
            <person name="Schneider S.L."/>
            <person name="Sharp S."/>
            <person name="Smith T.C."/>
            <person name="Stanton J.D."/>
            <person name="Ullery H.E."/>
            <person name="Wilson R.J."/>
            <person name="Serrano M.G."/>
            <person name="Buck G."/>
            <person name="Lee V."/>
            <person name="Wang Y."/>
            <person name="Carvalho R."/>
            <person name="Voegtly L."/>
            <person name="Shi R."/>
            <person name="Duckworth R."/>
            <person name="Johnson A."/>
            <person name="Loviza R."/>
            <person name="Walstead R."/>
            <person name="Shah Z."/>
            <person name="Kiflezghi M."/>
            <person name="Wade K."/>
            <person name="Ball S.L."/>
            <person name="Bradley K.W."/>
            <person name="Asai D.J."/>
            <person name="Bowman C.A."/>
            <person name="Russell D.A."/>
            <person name="Pope W.H."/>
            <person name="Jacobs-Sera D."/>
            <person name="Hendrix R.W."/>
            <person name="Hatfull G.F."/>
        </authorList>
    </citation>
    <scope>NUCLEOTIDE SEQUENCE</scope>
</reference>
<feature type="compositionally biased region" description="Low complexity" evidence="1">
    <location>
        <begin position="73"/>
        <end position="84"/>
    </location>
</feature>
<dbReference type="PANTHER" id="PTHR13233:SF0">
    <property type="entry name" value="MICROSPHERULE PROTEIN 1"/>
    <property type="match status" value="1"/>
</dbReference>
<organism evidence="2">
    <name type="scientific">Auxenochlorella protothecoides</name>
    <name type="common">Green microalga</name>
    <name type="synonym">Chlorella protothecoides</name>
    <dbReference type="NCBI Taxonomy" id="3075"/>
    <lineage>
        <taxon>Eukaryota</taxon>
        <taxon>Viridiplantae</taxon>
        <taxon>Chlorophyta</taxon>
        <taxon>core chlorophytes</taxon>
        <taxon>Trebouxiophyceae</taxon>
        <taxon>Chlorellales</taxon>
        <taxon>Chlorellaceae</taxon>
        <taxon>Auxenochlorella</taxon>
    </lineage>
</organism>
<dbReference type="GO" id="GO:0002151">
    <property type="term" value="F:G-quadruplex RNA binding"/>
    <property type="evidence" value="ECO:0007669"/>
    <property type="project" value="InterPro"/>
</dbReference>
<protein>
    <recommendedName>
        <fullName evidence="3">FHA domain-containing protein</fullName>
    </recommendedName>
</protein>
<dbReference type="GO" id="GO:0044545">
    <property type="term" value="C:NSL complex"/>
    <property type="evidence" value="ECO:0007669"/>
    <property type="project" value="TreeGrafter"/>
</dbReference>
<dbReference type="InterPro" id="IPR037912">
    <property type="entry name" value="MCRS1"/>
</dbReference>
<evidence type="ECO:0000256" key="1">
    <source>
        <dbReference type="SAM" id="MobiDB-lite"/>
    </source>
</evidence>
<dbReference type="GO" id="GO:0071339">
    <property type="term" value="C:MLL1 complex"/>
    <property type="evidence" value="ECO:0007669"/>
    <property type="project" value="InterPro"/>
</dbReference>
<feature type="region of interest" description="Disordered" evidence="1">
    <location>
        <begin position="169"/>
        <end position="194"/>
    </location>
</feature>
<name>A0A1D1ZXL5_AUXPR</name>
<gene>
    <name evidence="2" type="ORF">g.1418</name>
</gene>
<dbReference type="AlphaFoldDB" id="A0A1D1ZXL5"/>